<reference evidence="1" key="1">
    <citation type="submission" date="2021-06" db="EMBL/GenBank/DDBJ databases">
        <title>Genome Sequence of Mortierella hyaline Strain SCG-10, a Cold-Adapted, Nitrate-Reducing Fungus Isolated from Soil in Minnesota, USA.</title>
        <authorList>
            <person name="Aldossari N."/>
        </authorList>
    </citation>
    <scope>NUCLEOTIDE SEQUENCE</scope>
    <source>
        <strain evidence="1">SCG-10</strain>
    </source>
</reference>
<protein>
    <submittedName>
        <fullName evidence="1">Uncharacterized protein</fullName>
    </submittedName>
</protein>
<comment type="caution">
    <text evidence="1">The sequence shown here is derived from an EMBL/GenBank/DDBJ whole genome shotgun (WGS) entry which is preliminary data.</text>
</comment>
<sequence length="387" mass="44558">MMKKEEEDFTVLLSKCPALTDLTTRYVEYDNEHRELLRTLCETRLKRLSFCINKLQYGIDMSDVIRMPHLQELSIRNSSRDVPVGYYVPGLETILMCPNLRVLRWFTTSVDLTAGIFRQIFGACPRLEAIELQQMVLADNVIASMLETMQASATEVIVPERKDSVWYGGNEANTVGFKTRAFKALERRHFATLVVLDMGTQSKEVTSSMILRVLSACPRLKEITAYQVLAKEIRDGPGVWACRGLEVFRVKIHGFYKPLIDHIRVAVFRRFATLPRLRVLHIGGHGRKDESVVLRLDSGMGQLAELKLESVSVYGGPQKMRREDVEWIREHWRGLRVLEGDLHPNGEVSEAIREVLTAPRDGGRKRREEAEKTFERFAFYTVNHRYR</sequence>
<evidence type="ECO:0000313" key="1">
    <source>
        <dbReference type="EMBL" id="KAG9063125.1"/>
    </source>
</evidence>
<organism evidence="1 2">
    <name type="scientific">Linnemannia hyalina</name>
    <dbReference type="NCBI Taxonomy" id="64524"/>
    <lineage>
        <taxon>Eukaryota</taxon>
        <taxon>Fungi</taxon>
        <taxon>Fungi incertae sedis</taxon>
        <taxon>Mucoromycota</taxon>
        <taxon>Mortierellomycotina</taxon>
        <taxon>Mortierellomycetes</taxon>
        <taxon>Mortierellales</taxon>
        <taxon>Mortierellaceae</taxon>
        <taxon>Linnemannia</taxon>
    </lineage>
</organism>
<dbReference type="Proteomes" id="UP000707451">
    <property type="component" value="Unassembled WGS sequence"/>
</dbReference>
<dbReference type="Gene3D" id="3.80.10.10">
    <property type="entry name" value="Ribonuclease Inhibitor"/>
    <property type="match status" value="1"/>
</dbReference>
<evidence type="ECO:0000313" key="2">
    <source>
        <dbReference type="Proteomes" id="UP000707451"/>
    </source>
</evidence>
<name>A0A9P7XKU2_9FUNG</name>
<dbReference type="InterPro" id="IPR032675">
    <property type="entry name" value="LRR_dom_sf"/>
</dbReference>
<dbReference type="EMBL" id="JAHRHY010000017">
    <property type="protein sequence ID" value="KAG9063125.1"/>
    <property type="molecule type" value="Genomic_DNA"/>
</dbReference>
<dbReference type="AlphaFoldDB" id="A0A9P7XKU2"/>
<keyword evidence="2" id="KW-1185">Reference proteome</keyword>
<proteinExistence type="predicted"/>
<gene>
    <name evidence="1" type="ORF">KI688_004725</name>
</gene>
<dbReference type="SUPFAM" id="SSF52047">
    <property type="entry name" value="RNI-like"/>
    <property type="match status" value="1"/>
</dbReference>
<accession>A0A9P7XKU2</accession>
<dbReference type="OrthoDB" id="2437284at2759"/>